<dbReference type="Proteomes" id="UP001595711">
    <property type="component" value="Unassembled WGS sequence"/>
</dbReference>
<evidence type="ECO:0000313" key="3">
    <source>
        <dbReference type="Proteomes" id="UP001595711"/>
    </source>
</evidence>
<keyword evidence="3" id="KW-1185">Reference proteome</keyword>
<dbReference type="EMBL" id="JBHRYJ010000002">
    <property type="protein sequence ID" value="MFC3676339.1"/>
    <property type="molecule type" value="Genomic_DNA"/>
</dbReference>
<comment type="caution">
    <text evidence="2">The sequence shown here is derived from an EMBL/GenBank/DDBJ whole genome shotgun (WGS) entry which is preliminary data.</text>
</comment>
<dbReference type="Pfam" id="PF05114">
    <property type="entry name" value="MbnB_TglH_ChrH"/>
    <property type="match status" value="1"/>
</dbReference>
<dbReference type="InterPro" id="IPR007801">
    <property type="entry name" value="MbnB/TglH/ChrH"/>
</dbReference>
<name>A0ABV7VGR0_9PROT</name>
<dbReference type="Gene3D" id="3.20.20.150">
    <property type="entry name" value="Divalent-metal-dependent TIM barrel enzymes"/>
    <property type="match status" value="1"/>
</dbReference>
<dbReference type="InterPro" id="IPR036237">
    <property type="entry name" value="Xyl_isomerase-like_sf"/>
</dbReference>
<evidence type="ECO:0000313" key="2">
    <source>
        <dbReference type="EMBL" id="MFC3676339.1"/>
    </source>
</evidence>
<evidence type="ECO:0000256" key="1">
    <source>
        <dbReference type="HAMAP-Rule" id="MF_00697"/>
    </source>
</evidence>
<dbReference type="HAMAP" id="MF_00697">
    <property type="entry name" value="UPF0276"/>
    <property type="match status" value="1"/>
</dbReference>
<comment type="similarity">
    <text evidence="1">Belongs to the UPF0276 family.</text>
</comment>
<proteinExistence type="inferred from homology"/>
<dbReference type="PANTHER" id="PTHR42194">
    <property type="entry name" value="UPF0276 PROTEIN HI_1600"/>
    <property type="match status" value="1"/>
</dbReference>
<dbReference type="NCBIfam" id="NF003818">
    <property type="entry name" value="PRK05409.1"/>
    <property type="match status" value="1"/>
</dbReference>
<dbReference type="SUPFAM" id="SSF51658">
    <property type="entry name" value="Xylose isomerase-like"/>
    <property type="match status" value="1"/>
</dbReference>
<sequence length="298" mass="33156">MTTGSLTMQQKRPEISARTAGHGLPQLGFGLGLRPQYYPDILDGDPPVDWFEAITENYLVAGGPPLRQLDRIAERWPVVLHGVSLSIGGSDTLDRDYLAQVKNLADRVKPQWISDHLCWSRHNGVQLHDLLPLPFNEETLRHVAARVRQVQDTLGRRFLLENVSSYVEWQSSTMTEWEFLSALAEEADCLLLLDVNNVYVSAHNHGSDADVFLAGIPASRVAQIHLAGHSNEGDLIIDTHDAPIVDPVFALYGRAIRRFGPVSTMIERDDNFPPFGELLAELDRVRQVAAMALRQAAA</sequence>
<organism evidence="2 3">
    <name type="scientific">Ferrovibrio xuzhouensis</name>
    <dbReference type="NCBI Taxonomy" id="1576914"/>
    <lineage>
        <taxon>Bacteria</taxon>
        <taxon>Pseudomonadati</taxon>
        <taxon>Pseudomonadota</taxon>
        <taxon>Alphaproteobacteria</taxon>
        <taxon>Rhodospirillales</taxon>
        <taxon>Rhodospirillaceae</taxon>
        <taxon>Ferrovibrio</taxon>
    </lineage>
</organism>
<protein>
    <recommendedName>
        <fullName evidence="1">UPF0276 protein ACFOOQ_12345</fullName>
    </recommendedName>
</protein>
<dbReference type="PANTHER" id="PTHR42194:SF1">
    <property type="entry name" value="UPF0276 PROTEIN HI_1600"/>
    <property type="match status" value="1"/>
</dbReference>
<gene>
    <name evidence="2" type="ORF">ACFOOQ_12345</name>
</gene>
<accession>A0ABV7VGR0</accession>
<dbReference type="RefSeq" id="WP_379726763.1">
    <property type="nucleotide sequence ID" value="NZ_JBHRYJ010000002.1"/>
</dbReference>
<reference evidence="3" key="1">
    <citation type="journal article" date="2019" name="Int. J. Syst. Evol. Microbiol.">
        <title>The Global Catalogue of Microorganisms (GCM) 10K type strain sequencing project: providing services to taxonomists for standard genome sequencing and annotation.</title>
        <authorList>
            <consortium name="The Broad Institute Genomics Platform"/>
            <consortium name="The Broad Institute Genome Sequencing Center for Infectious Disease"/>
            <person name="Wu L."/>
            <person name="Ma J."/>
        </authorList>
    </citation>
    <scope>NUCLEOTIDE SEQUENCE [LARGE SCALE GENOMIC DNA]</scope>
    <source>
        <strain evidence="3">KCTC 42182</strain>
    </source>
</reference>